<organism evidence="2 3">
    <name type="scientific">Diploscapter pachys</name>
    <dbReference type="NCBI Taxonomy" id="2018661"/>
    <lineage>
        <taxon>Eukaryota</taxon>
        <taxon>Metazoa</taxon>
        <taxon>Ecdysozoa</taxon>
        <taxon>Nematoda</taxon>
        <taxon>Chromadorea</taxon>
        <taxon>Rhabditida</taxon>
        <taxon>Rhabditina</taxon>
        <taxon>Rhabditomorpha</taxon>
        <taxon>Rhabditoidea</taxon>
        <taxon>Rhabditidae</taxon>
        <taxon>Diploscapter</taxon>
    </lineage>
</organism>
<keyword evidence="3" id="KW-1185">Reference proteome</keyword>
<name>A0A2A2J9R2_9BILA</name>
<dbReference type="EMBL" id="LIAE01010577">
    <property type="protein sequence ID" value="PAV58508.1"/>
    <property type="molecule type" value="Genomic_DNA"/>
</dbReference>
<evidence type="ECO:0000256" key="1">
    <source>
        <dbReference type="SAM" id="SignalP"/>
    </source>
</evidence>
<protein>
    <submittedName>
        <fullName evidence="2">Uncharacterized protein</fullName>
    </submittedName>
</protein>
<accession>A0A2A2J9R2</accession>
<dbReference type="Proteomes" id="UP000218231">
    <property type="component" value="Unassembled WGS sequence"/>
</dbReference>
<comment type="caution">
    <text evidence="2">The sequence shown here is derived from an EMBL/GenBank/DDBJ whole genome shotgun (WGS) entry which is preliminary data.</text>
</comment>
<gene>
    <name evidence="2" type="ORF">WR25_17101</name>
</gene>
<evidence type="ECO:0000313" key="3">
    <source>
        <dbReference type="Proteomes" id="UP000218231"/>
    </source>
</evidence>
<feature type="chain" id="PRO_5012516724" evidence="1">
    <location>
        <begin position="20"/>
        <end position="67"/>
    </location>
</feature>
<keyword evidence="1" id="KW-0732">Signal</keyword>
<proteinExistence type="predicted"/>
<feature type="signal peptide" evidence="1">
    <location>
        <begin position="1"/>
        <end position="19"/>
    </location>
</feature>
<reference evidence="2 3" key="1">
    <citation type="journal article" date="2017" name="Curr. Biol.">
        <title>Genome architecture and evolution of a unichromosomal asexual nematode.</title>
        <authorList>
            <person name="Fradin H."/>
            <person name="Zegar C."/>
            <person name="Gutwein M."/>
            <person name="Lucas J."/>
            <person name="Kovtun M."/>
            <person name="Corcoran D."/>
            <person name="Baugh L.R."/>
            <person name="Kiontke K."/>
            <person name="Gunsalus K."/>
            <person name="Fitch D.H."/>
            <person name="Piano F."/>
        </authorList>
    </citation>
    <scope>NUCLEOTIDE SEQUENCE [LARGE SCALE GENOMIC DNA]</scope>
    <source>
        <strain evidence="2">PF1309</strain>
    </source>
</reference>
<sequence length="67" mass="6584">MYKYLVLLIVAMFAASAMAGYGAPQPPSYGYSGGQGSFGGAPFSGGGGSFGGFNQGGGFSQGGFGRK</sequence>
<evidence type="ECO:0000313" key="2">
    <source>
        <dbReference type="EMBL" id="PAV58508.1"/>
    </source>
</evidence>
<dbReference type="AlphaFoldDB" id="A0A2A2J9R2"/>